<comment type="caution">
    <text evidence="8">Lacks conserved residue(s) required for the propagation of feature annotation.</text>
</comment>
<reference evidence="12" key="3">
    <citation type="journal article" date="2014" name="Nature">
        <title>Elephant shark genome provides unique insights into gnathostome evolution.</title>
        <authorList>
            <consortium name="International Elephant Shark Genome Sequencing Consortium"/>
            <person name="Venkatesh B."/>
            <person name="Lee A.P."/>
            <person name="Ravi V."/>
            <person name="Maurya A.K."/>
            <person name="Lian M.M."/>
            <person name="Swann J.B."/>
            <person name="Ohta Y."/>
            <person name="Flajnik M.F."/>
            <person name="Sutoh Y."/>
            <person name="Kasahara M."/>
            <person name="Hoon S."/>
            <person name="Gangu V."/>
            <person name="Roy S.W."/>
            <person name="Irimia M."/>
            <person name="Korzh V."/>
            <person name="Kondrychyn I."/>
            <person name="Lim Z.W."/>
            <person name="Tay B.H."/>
            <person name="Tohari S."/>
            <person name="Kong K.W."/>
            <person name="Ho S."/>
            <person name="Lorente-Galdos B."/>
            <person name="Quilez J."/>
            <person name="Marques-Bonet T."/>
            <person name="Raney B.J."/>
            <person name="Ingham P.W."/>
            <person name="Tay A."/>
            <person name="Hillier L.W."/>
            <person name="Minx P."/>
            <person name="Boehm T."/>
            <person name="Wilson R.K."/>
            <person name="Brenner S."/>
            <person name="Warren W.C."/>
        </authorList>
    </citation>
    <scope>NUCLEOTIDE SEQUENCE [LARGE SCALE GENOMIC DNA]</scope>
</reference>
<dbReference type="FunFam" id="2.10.25.10:FF:000014">
    <property type="entry name" value="Latent-transforming growth factor beta-binding protein 3"/>
    <property type="match status" value="1"/>
</dbReference>
<evidence type="ECO:0000256" key="6">
    <source>
        <dbReference type="ARBA" id="ARBA00023157"/>
    </source>
</evidence>
<dbReference type="AlphaFoldDB" id="A0A4W3GKC0"/>
<dbReference type="InterPro" id="IPR000742">
    <property type="entry name" value="EGF"/>
</dbReference>
<comment type="subcellular location">
    <subcellularLocation>
        <location evidence="1">Secreted</location>
    </subcellularLocation>
</comment>
<proteinExistence type="predicted"/>
<dbReference type="PROSITE" id="PS50026">
    <property type="entry name" value="EGF_3"/>
    <property type="match status" value="1"/>
</dbReference>
<evidence type="ECO:0000256" key="2">
    <source>
        <dbReference type="ARBA" id="ARBA00022525"/>
    </source>
</evidence>
<dbReference type="Ensembl" id="ENSCMIT00000003997.1">
    <property type="protein sequence ID" value="ENSCMIP00000003851.1"/>
    <property type="gene ID" value="ENSCMIG00000002307.1"/>
</dbReference>
<dbReference type="GO" id="GO:0005576">
    <property type="term" value="C:extracellular region"/>
    <property type="evidence" value="ECO:0007669"/>
    <property type="project" value="UniProtKB-SubCell"/>
</dbReference>
<evidence type="ECO:0000313" key="12">
    <source>
        <dbReference type="Proteomes" id="UP000314986"/>
    </source>
</evidence>
<keyword evidence="9" id="KW-0812">Transmembrane</keyword>
<dbReference type="SMART" id="SM00179">
    <property type="entry name" value="EGF_CA"/>
    <property type="match status" value="1"/>
</dbReference>
<dbReference type="Proteomes" id="UP000314986">
    <property type="component" value="Unassembled WGS sequence"/>
</dbReference>
<keyword evidence="6" id="KW-1015">Disulfide bond</keyword>
<dbReference type="CDD" id="cd00054">
    <property type="entry name" value="EGF_CA"/>
    <property type="match status" value="1"/>
</dbReference>
<dbReference type="InterPro" id="IPR049883">
    <property type="entry name" value="NOTCH1_EGF-like"/>
</dbReference>
<evidence type="ECO:0000256" key="8">
    <source>
        <dbReference type="PROSITE-ProRule" id="PRU00076"/>
    </source>
</evidence>
<dbReference type="InterPro" id="IPR018097">
    <property type="entry name" value="EGF_Ca-bd_CS"/>
</dbReference>
<keyword evidence="2" id="KW-0964">Secreted</keyword>
<dbReference type="SUPFAM" id="SSF57196">
    <property type="entry name" value="EGF/Laminin"/>
    <property type="match status" value="1"/>
</dbReference>
<keyword evidence="12" id="KW-1185">Reference proteome</keyword>
<evidence type="ECO:0000256" key="5">
    <source>
        <dbReference type="ARBA" id="ARBA00022737"/>
    </source>
</evidence>
<evidence type="ECO:0000256" key="7">
    <source>
        <dbReference type="ARBA" id="ARBA00023180"/>
    </source>
</evidence>
<keyword evidence="9" id="KW-1133">Transmembrane helix</keyword>
<evidence type="ECO:0000256" key="9">
    <source>
        <dbReference type="SAM" id="Phobius"/>
    </source>
</evidence>
<feature type="transmembrane region" description="Helical" evidence="9">
    <location>
        <begin position="88"/>
        <end position="110"/>
    </location>
</feature>
<dbReference type="GO" id="GO:0005509">
    <property type="term" value="F:calcium ion binding"/>
    <property type="evidence" value="ECO:0007669"/>
    <property type="project" value="InterPro"/>
</dbReference>
<organism evidence="11 12">
    <name type="scientific">Callorhinchus milii</name>
    <name type="common">Ghost shark</name>
    <dbReference type="NCBI Taxonomy" id="7868"/>
    <lineage>
        <taxon>Eukaryota</taxon>
        <taxon>Metazoa</taxon>
        <taxon>Chordata</taxon>
        <taxon>Craniata</taxon>
        <taxon>Vertebrata</taxon>
        <taxon>Chondrichthyes</taxon>
        <taxon>Holocephali</taxon>
        <taxon>Chimaeriformes</taxon>
        <taxon>Callorhinchidae</taxon>
        <taxon>Callorhinchus</taxon>
    </lineage>
</organism>
<dbReference type="InterPro" id="IPR001881">
    <property type="entry name" value="EGF-like_Ca-bd_dom"/>
</dbReference>
<keyword evidence="4" id="KW-0732">Signal</keyword>
<dbReference type="PROSITE" id="PS01187">
    <property type="entry name" value="EGF_CA"/>
    <property type="match status" value="1"/>
</dbReference>
<sequence>MNELLNKSVANLRNGNVYLTSISVEDVDECKSSARVCGMESRCLNTIGSYFCQCSKGYEEATAGPGLVCIDAVESETGFWSSIGLREILIGIALCAVFLLVIILAVFFVMHKISHKRLFNAYDTNLCDISVSNEPSPQPEVCEDEESLFGVPQKRITTTYVSFTKFQPIPEDPNEHELDCMEMSKPHGLRTKSSMETFNL</sequence>
<feature type="domain" description="EGF-like" evidence="10">
    <location>
        <begin position="26"/>
        <end position="64"/>
    </location>
</feature>
<dbReference type="InterPro" id="IPR000152">
    <property type="entry name" value="EGF-type_Asp/Asn_hydroxyl_site"/>
</dbReference>
<reference evidence="12" key="1">
    <citation type="journal article" date="2006" name="Science">
        <title>Ancient noncoding elements conserved in the human genome.</title>
        <authorList>
            <person name="Venkatesh B."/>
            <person name="Kirkness E.F."/>
            <person name="Loh Y.H."/>
            <person name="Halpern A.L."/>
            <person name="Lee A.P."/>
            <person name="Johnson J."/>
            <person name="Dandona N."/>
            <person name="Viswanathan L.D."/>
            <person name="Tay A."/>
            <person name="Venter J.C."/>
            <person name="Strausberg R.L."/>
            <person name="Brenner S."/>
        </authorList>
    </citation>
    <scope>NUCLEOTIDE SEQUENCE [LARGE SCALE GENOMIC DNA]</scope>
</reference>
<evidence type="ECO:0000256" key="4">
    <source>
        <dbReference type="ARBA" id="ARBA00022729"/>
    </source>
</evidence>
<dbReference type="Pfam" id="PF07645">
    <property type="entry name" value="EGF_CA"/>
    <property type="match status" value="1"/>
</dbReference>
<keyword evidence="9" id="KW-0472">Membrane</keyword>
<accession>A0A4W3GKC0</accession>
<keyword evidence="7" id="KW-0325">Glycoprotein</keyword>
<evidence type="ECO:0000256" key="3">
    <source>
        <dbReference type="ARBA" id="ARBA00022536"/>
    </source>
</evidence>
<dbReference type="PROSITE" id="PS00010">
    <property type="entry name" value="ASX_HYDROXYL"/>
    <property type="match status" value="1"/>
</dbReference>
<evidence type="ECO:0000256" key="1">
    <source>
        <dbReference type="ARBA" id="ARBA00004613"/>
    </source>
</evidence>
<evidence type="ECO:0000313" key="11">
    <source>
        <dbReference type="Ensembl" id="ENSCMIP00000003851.1"/>
    </source>
</evidence>
<reference evidence="11" key="5">
    <citation type="submission" date="2025-09" db="UniProtKB">
        <authorList>
            <consortium name="Ensembl"/>
        </authorList>
    </citation>
    <scope>IDENTIFICATION</scope>
</reference>
<evidence type="ECO:0000259" key="10">
    <source>
        <dbReference type="PROSITE" id="PS50026"/>
    </source>
</evidence>
<keyword evidence="3 8" id="KW-0245">EGF-like domain</keyword>
<reference evidence="12" key="2">
    <citation type="journal article" date="2007" name="PLoS Biol.">
        <title>Survey sequencing and comparative analysis of the elephant shark (Callorhinchus milii) genome.</title>
        <authorList>
            <person name="Venkatesh B."/>
            <person name="Kirkness E.F."/>
            <person name="Loh Y.H."/>
            <person name="Halpern A.L."/>
            <person name="Lee A.P."/>
            <person name="Johnson J."/>
            <person name="Dandona N."/>
            <person name="Viswanathan L.D."/>
            <person name="Tay A."/>
            <person name="Venter J.C."/>
            <person name="Strausberg R.L."/>
            <person name="Brenner S."/>
        </authorList>
    </citation>
    <scope>NUCLEOTIDE SEQUENCE [LARGE SCALE GENOMIC DNA]</scope>
</reference>
<dbReference type="GeneTree" id="ENSGT01110000269444"/>
<dbReference type="InParanoid" id="A0A4W3GKC0"/>
<keyword evidence="5" id="KW-0677">Repeat</keyword>
<protein>
    <submittedName>
        <fullName evidence="11">Uncharacterized LOC103177945</fullName>
    </submittedName>
</protein>
<reference evidence="11" key="4">
    <citation type="submission" date="2025-08" db="UniProtKB">
        <authorList>
            <consortium name="Ensembl"/>
        </authorList>
    </citation>
    <scope>IDENTIFICATION</scope>
</reference>
<name>A0A4W3GKC0_CALMI</name>
<dbReference type="Gene3D" id="2.10.25.10">
    <property type="entry name" value="Laminin"/>
    <property type="match status" value="1"/>
</dbReference>